<dbReference type="PANTHER" id="PTHR46847:SF1">
    <property type="entry name" value="D-ALLOSE-BINDING PERIPLASMIC PROTEIN-RELATED"/>
    <property type="match status" value="1"/>
</dbReference>
<feature type="domain" description="Periplasmic binding protein" evidence="4">
    <location>
        <begin position="40"/>
        <end position="293"/>
    </location>
</feature>
<dbReference type="NCBIfam" id="NF007936">
    <property type="entry name" value="PRK10653.1"/>
    <property type="match status" value="1"/>
</dbReference>
<dbReference type="CDD" id="cd06323">
    <property type="entry name" value="PBP1_ribose_binding"/>
    <property type="match status" value="1"/>
</dbReference>
<evidence type="ECO:0000256" key="3">
    <source>
        <dbReference type="ARBA" id="ARBA00022729"/>
    </source>
</evidence>
<dbReference type="Proteomes" id="UP000029669">
    <property type="component" value="Chromosome"/>
</dbReference>
<dbReference type="GO" id="GO:0030246">
    <property type="term" value="F:carbohydrate binding"/>
    <property type="evidence" value="ECO:0007669"/>
    <property type="project" value="UniProtKB-ARBA"/>
</dbReference>
<gene>
    <name evidence="5" type="primary">rbsB</name>
    <name evidence="5" type="ORF">TKV_c01890</name>
</gene>
<reference evidence="6" key="1">
    <citation type="journal article" date="2015" name="Genome Announc.">
        <title>Whole-Genome Sequences of 80 Environmental and Clinical Isolates of Burkholderia pseudomallei.</title>
        <authorList>
            <person name="Johnson S.L."/>
            <person name="Baker A.L."/>
            <person name="Chain P.S."/>
            <person name="Currie B.J."/>
            <person name="Daligault H.E."/>
            <person name="Davenport K.W."/>
            <person name="Davis C.B."/>
            <person name="Inglis T.J."/>
            <person name="Kaestli M."/>
            <person name="Koren S."/>
            <person name="Mayo M."/>
            <person name="Merritt A.J."/>
            <person name="Price E.P."/>
            <person name="Sarovich D.S."/>
            <person name="Warner J."/>
            <person name="Rosovitz M.J."/>
        </authorList>
    </citation>
    <scope>NUCLEOTIDE SEQUENCE [LARGE SCALE GENOMIC DNA]</scope>
    <source>
        <strain evidence="6">DSM 2030</strain>
    </source>
</reference>
<evidence type="ECO:0000256" key="2">
    <source>
        <dbReference type="ARBA" id="ARBA00007639"/>
    </source>
</evidence>
<dbReference type="FunFam" id="3.40.50.2300:FF:000054">
    <property type="entry name" value="RbsB (Ribose ABC transporter)"/>
    <property type="match status" value="1"/>
</dbReference>
<dbReference type="AlphaFoldDB" id="A0A097ANJ6"/>
<protein>
    <submittedName>
        <fullName evidence="5">D-ribose-binding periplasmic protein RbsB</fullName>
    </submittedName>
</protein>
<dbReference type="GO" id="GO:0030313">
    <property type="term" value="C:cell envelope"/>
    <property type="evidence" value="ECO:0007669"/>
    <property type="project" value="UniProtKB-SubCell"/>
</dbReference>
<keyword evidence="6" id="KW-1185">Reference proteome</keyword>
<dbReference type="EMBL" id="CP009170">
    <property type="protein sequence ID" value="AIS51394.1"/>
    <property type="molecule type" value="Genomic_DNA"/>
</dbReference>
<dbReference type="Pfam" id="PF13407">
    <property type="entry name" value="Peripla_BP_4"/>
    <property type="match status" value="1"/>
</dbReference>
<dbReference type="PROSITE" id="PS51257">
    <property type="entry name" value="PROKAR_LIPOPROTEIN"/>
    <property type="match status" value="1"/>
</dbReference>
<dbReference type="KEGG" id="tki:TKV_c01890"/>
<dbReference type="SUPFAM" id="SSF53822">
    <property type="entry name" value="Periplasmic binding protein-like I"/>
    <property type="match status" value="1"/>
</dbReference>
<proteinExistence type="inferred from homology"/>
<keyword evidence="3" id="KW-0732">Signal</keyword>
<evidence type="ECO:0000313" key="6">
    <source>
        <dbReference type="Proteomes" id="UP000029669"/>
    </source>
</evidence>
<dbReference type="HOGENOM" id="CLU_037628_3_2_9"/>
<comment type="subcellular location">
    <subcellularLocation>
        <location evidence="1">Cell envelope</location>
    </subcellularLocation>
</comment>
<dbReference type="Gene3D" id="3.40.50.2300">
    <property type="match status" value="2"/>
</dbReference>
<dbReference type="PANTHER" id="PTHR46847">
    <property type="entry name" value="D-ALLOSE-BINDING PERIPLASMIC PROTEIN-RELATED"/>
    <property type="match status" value="1"/>
</dbReference>
<dbReference type="OrthoDB" id="9769193at2"/>
<evidence type="ECO:0000256" key="1">
    <source>
        <dbReference type="ARBA" id="ARBA00004196"/>
    </source>
</evidence>
<comment type="similarity">
    <text evidence="2">Belongs to the bacterial solute-binding protein 2 family.</text>
</comment>
<dbReference type="InterPro" id="IPR028082">
    <property type="entry name" value="Peripla_BP_I"/>
</dbReference>
<dbReference type="STRING" id="2325.TKV_c01890"/>
<dbReference type="InterPro" id="IPR025997">
    <property type="entry name" value="SBP_2_dom"/>
</dbReference>
<evidence type="ECO:0000259" key="4">
    <source>
        <dbReference type="Pfam" id="PF13407"/>
    </source>
</evidence>
<accession>A0A097ANJ6</accession>
<dbReference type="RefSeq" id="WP_049684381.1">
    <property type="nucleotide sequence ID" value="NZ_CP009170.1"/>
</dbReference>
<dbReference type="eggNOG" id="COG1879">
    <property type="taxonomic scope" value="Bacteria"/>
</dbReference>
<organism evidence="5 6">
    <name type="scientific">Thermoanaerobacter kivui</name>
    <name type="common">Acetogenium kivui</name>
    <dbReference type="NCBI Taxonomy" id="2325"/>
    <lineage>
        <taxon>Bacteria</taxon>
        <taxon>Bacillati</taxon>
        <taxon>Bacillota</taxon>
        <taxon>Clostridia</taxon>
        <taxon>Thermoanaerobacterales</taxon>
        <taxon>Thermoanaerobacteraceae</taxon>
        <taxon>Thermoanaerobacter</taxon>
    </lineage>
</organism>
<name>A0A097ANJ6_THEKI</name>
<evidence type="ECO:0000313" key="5">
    <source>
        <dbReference type="EMBL" id="AIS51394.1"/>
    </source>
</evidence>
<sequence>MRKLKILFLLLTFILTVALIAGCSTGNTNNTSNIKGEKTIGLVISTLNNPFFVTLKNGAEAKAKELGYKLIVEDSQNDSSKELSNVEDLIQQKVDVLLINPVDSDAVVNAIKEANSKNIPVITLDRSANGGDVICHIASDNVKGGEMAAEFIAKTLNGKGNVVELEGIPGTSAARDRGKGFDEAIAKYPDIKIIAKQAADFDRSKGLSVMENILQAQPKIDAVFAQNDEMALGAIKAIESANRQGILVVGFDGTDDALKAIKDGKMAATIAQQPALIGSLGVEMADKYLKGEKVEKFIPAELKLITK</sequence>